<dbReference type="EMBL" id="FTNR01000001">
    <property type="protein sequence ID" value="SIR64564.1"/>
    <property type="molecule type" value="Genomic_DNA"/>
</dbReference>
<dbReference type="AlphaFoldDB" id="A0A1N7CMC9"/>
<dbReference type="RefSeq" id="WP_076607532.1">
    <property type="nucleotide sequence ID" value="NZ_FTNR01000001.1"/>
</dbReference>
<feature type="domain" description="DUF7511" evidence="2">
    <location>
        <begin position="29"/>
        <end position="75"/>
    </location>
</feature>
<proteinExistence type="predicted"/>
<dbReference type="Pfam" id="PF24351">
    <property type="entry name" value="DUF7511"/>
    <property type="match status" value="1"/>
</dbReference>
<evidence type="ECO:0000259" key="2">
    <source>
        <dbReference type="Pfam" id="PF24351"/>
    </source>
</evidence>
<accession>A0A1N7CMC9</accession>
<dbReference type="STRING" id="308853.SAMN05421752_101444"/>
<dbReference type="InterPro" id="IPR055933">
    <property type="entry name" value="DUF7511"/>
</dbReference>
<protein>
    <recommendedName>
        <fullName evidence="2">DUF7511 domain-containing protein</fullName>
    </recommendedName>
</protein>
<keyword evidence="4" id="KW-1185">Reference proteome</keyword>
<evidence type="ECO:0000313" key="3">
    <source>
        <dbReference type="EMBL" id="SIR64564.1"/>
    </source>
</evidence>
<evidence type="ECO:0000256" key="1">
    <source>
        <dbReference type="SAM" id="MobiDB-lite"/>
    </source>
</evidence>
<organism evidence="3 4">
    <name type="scientific">Natronorubrum thiooxidans</name>
    <dbReference type="NCBI Taxonomy" id="308853"/>
    <lineage>
        <taxon>Archaea</taxon>
        <taxon>Methanobacteriati</taxon>
        <taxon>Methanobacteriota</taxon>
        <taxon>Stenosarchaea group</taxon>
        <taxon>Halobacteria</taxon>
        <taxon>Halobacteriales</taxon>
        <taxon>Natrialbaceae</taxon>
        <taxon>Natronorubrum</taxon>
    </lineage>
</organism>
<evidence type="ECO:0000313" key="4">
    <source>
        <dbReference type="Proteomes" id="UP000185936"/>
    </source>
</evidence>
<feature type="region of interest" description="Disordered" evidence="1">
    <location>
        <begin position="1"/>
        <end position="23"/>
    </location>
</feature>
<reference evidence="4" key="1">
    <citation type="submission" date="2017-01" db="EMBL/GenBank/DDBJ databases">
        <authorList>
            <person name="Varghese N."/>
            <person name="Submissions S."/>
        </authorList>
    </citation>
    <scope>NUCLEOTIDE SEQUENCE [LARGE SCALE GENOMIC DNA]</scope>
    <source>
        <strain evidence="4">type strain: HArc-</strain>
    </source>
</reference>
<gene>
    <name evidence="3" type="ORF">SAMN05421752_101444</name>
</gene>
<sequence length="75" mass="8184">MSGSATGHDNRSVSDRLATAAANTEHAPALECIVVRYRDRPDRCTIAPRECTENEQLTNWLSADLAAVVDLDDAR</sequence>
<name>A0A1N7CMC9_9EURY</name>
<dbReference type="OrthoDB" id="186853at2157"/>
<dbReference type="Proteomes" id="UP000185936">
    <property type="component" value="Unassembled WGS sequence"/>
</dbReference>